<keyword evidence="3" id="KW-1185">Reference proteome</keyword>
<organism evidence="2 3">
    <name type="scientific">Polyrhizophydium stewartii</name>
    <dbReference type="NCBI Taxonomy" id="2732419"/>
    <lineage>
        <taxon>Eukaryota</taxon>
        <taxon>Fungi</taxon>
        <taxon>Fungi incertae sedis</taxon>
        <taxon>Chytridiomycota</taxon>
        <taxon>Chytridiomycota incertae sedis</taxon>
        <taxon>Chytridiomycetes</taxon>
        <taxon>Rhizophydiales</taxon>
        <taxon>Rhizophydiales incertae sedis</taxon>
        <taxon>Polyrhizophydium</taxon>
    </lineage>
</organism>
<evidence type="ECO:0000313" key="3">
    <source>
        <dbReference type="Proteomes" id="UP001527925"/>
    </source>
</evidence>
<feature type="region of interest" description="Disordered" evidence="1">
    <location>
        <begin position="1"/>
        <end position="27"/>
    </location>
</feature>
<protein>
    <submittedName>
        <fullName evidence="2">Uncharacterized protein</fullName>
    </submittedName>
</protein>
<reference evidence="2 3" key="1">
    <citation type="submission" date="2023-09" db="EMBL/GenBank/DDBJ databases">
        <title>Pangenome analysis of Batrachochytrium dendrobatidis and related Chytrids.</title>
        <authorList>
            <person name="Yacoub M.N."/>
            <person name="Stajich J.E."/>
            <person name="James T.Y."/>
        </authorList>
    </citation>
    <scope>NUCLEOTIDE SEQUENCE [LARGE SCALE GENOMIC DNA]</scope>
    <source>
        <strain evidence="2 3">JEL0888</strain>
    </source>
</reference>
<gene>
    <name evidence="2" type="ORF">HK105_207969</name>
</gene>
<evidence type="ECO:0000256" key="1">
    <source>
        <dbReference type="SAM" id="MobiDB-lite"/>
    </source>
</evidence>
<accession>A0ABR4MZ67</accession>
<proteinExistence type="predicted"/>
<dbReference type="Proteomes" id="UP001527925">
    <property type="component" value="Unassembled WGS sequence"/>
</dbReference>
<dbReference type="EMBL" id="JADGIZ020000062">
    <property type="protein sequence ID" value="KAL2912570.1"/>
    <property type="molecule type" value="Genomic_DNA"/>
</dbReference>
<name>A0ABR4MZ67_9FUNG</name>
<comment type="caution">
    <text evidence="2">The sequence shown here is derived from an EMBL/GenBank/DDBJ whole genome shotgun (WGS) entry which is preliminary data.</text>
</comment>
<evidence type="ECO:0000313" key="2">
    <source>
        <dbReference type="EMBL" id="KAL2912570.1"/>
    </source>
</evidence>
<sequence>MADIRTNDAPAAALAAPPPPSTTSDDARAVRFRPSATNEWDRMPAEIQNEILDATGPFTKFVNGLLLAAELRYEPAALDWVVDRFNFRHDKGDLEAAHEKHHNRLLKHVYAKQMPFTSISAEMAVETSNTEIMSWIVLRDPDTRPMLIEATVKFGDAPLVEWWRVRHGVVFGQRELKRVIRAKNLMLVMKLVNGRDIESRIVE</sequence>